<feature type="transmembrane region" description="Helical" evidence="5">
    <location>
        <begin position="80"/>
        <end position="103"/>
    </location>
</feature>
<evidence type="ECO:0000256" key="3">
    <source>
        <dbReference type="ARBA" id="ARBA00022989"/>
    </source>
</evidence>
<feature type="transmembrane region" description="Helical" evidence="5">
    <location>
        <begin position="233"/>
        <end position="250"/>
    </location>
</feature>
<keyword evidence="7" id="KW-1185">Reference proteome</keyword>
<dbReference type="Pfam" id="PF01925">
    <property type="entry name" value="TauE"/>
    <property type="match status" value="1"/>
</dbReference>
<dbReference type="AlphaFoldDB" id="A0A7W8HFY4"/>
<protein>
    <recommendedName>
        <fullName evidence="5">Probable membrane transporter protein</fullName>
    </recommendedName>
</protein>
<feature type="transmembrane region" description="Helical" evidence="5">
    <location>
        <begin position="191"/>
        <end position="213"/>
    </location>
</feature>
<evidence type="ECO:0000313" key="6">
    <source>
        <dbReference type="EMBL" id="MBB5270741.1"/>
    </source>
</evidence>
<keyword evidence="5" id="KW-1003">Cell membrane</keyword>
<feature type="transmembrane region" description="Helical" evidence="5">
    <location>
        <begin position="155"/>
        <end position="179"/>
    </location>
</feature>
<dbReference type="PANTHER" id="PTHR43701:SF2">
    <property type="entry name" value="MEMBRANE TRANSPORTER PROTEIN YJNA-RELATED"/>
    <property type="match status" value="1"/>
</dbReference>
<dbReference type="InterPro" id="IPR051598">
    <property type="entry name" value="TSUP/Inactive_protease-like"/>
</dbReference>
<evidence type="ECO:0000313" key="7">
    <source>
        <dbReference type="Proteomes" id="UP000532440"/>
    </source>
</evidence>
<feature type="transmembrane region" description="Helical" evidence="5">
    <location>
        <begin position="7"/>
        <end position="37"/>
    </location>
</feature>
<keyword evidence="3 5" id="KW-1133">Transmembrane helix</keyword>
<organism evidence="6 7">
    <name type="scientific">Quisquiliibacterium transsilvanicum</name>
    <dbReference type="NCBI Taxonomy" id="1549638"/>
    <lineage>
        <taxon>Bacteria</taxon>
        <taxon>Pseudomonadati</taxon>
        <taxon>Pseudomonadota</taxon>
        <taxon>Betaproteobacteria</taxon>
        <taxon>Burkholderiales</taxon>
        <taxon>Burkholderiaceae</taxon>
        <taxon>Quisquiliibacterium</taxon>
    </lineage>
</organism>
<evidence type="ECO:0000256" key="2">
    <source>
        <dbReference type="ARBA" id="ARBA00022692"/>
    </source>
</evidence>
<accession>A0A7W8HFY4</accession>
<evidence type="ECO:0000256" key="5">
    <source>
        <dbReference type="RuleBase" id="RU363041"/>
    </source>
</evidence>
<dbReference type="GO" id="GO:0005886">
    <property type="term" value="C:plasma membrane"/>
    <property type="evidence" value="ECO:0007669"/>
    <property type="project" value="UniProtKB-SubCell"/>
</dbReference>
<dbReference type="InterPro" id="IPR002781">
    <property type="entry name" value="TM_pro_TauE-like"/>
</dbReference>
<dbReference type="EMBL" id="JACHGB010000002">
    <property type="protein sequence ID" value="MBB5270741.1"/>
    <property type="molecule type" value="Genomic_DNA"/>
</dbReference>
<evidence type="ECO:0000256" key="1">
    <source>
        <dbReference type="ARBA" id="ARBA00004141"/>
    </source>
</evidence>
<comment type="similarity">
    <text evidence="5">Belongs to the 4-toluene sulfonate uptake permease (TSUP) (TC 2.A.102) family.</text>
</comment>
<proteinExistence type="inferred from homology"/>
<dbReference type="PANTHER" id="PTHR43701">
    <property type="entry name" value="MEMBRANE TRANSPORTER PROTEIN MJ0441-RELATED"/>
    <property type="match status" value="1"/>
</dbReference>
<keyword evidence="2 5" id="KW-0812">Transmembrane</keyword>
<reference evidence="6 7" key="1">
    <citation type="submission" date="2020-08" db="EMBL/GenBank/DDBJ databases">
        <title>Genomic Encyclopedia of Type Strains, Phase IV (KMG-IV): sequencing the most valuable type-strain genomes for metagenomic binning, comparative biology and taxonomic classification.</title>
        <authorList>
            <person name="Goeker M."/>
        </authorList>
    </citation>
    <scope>NUCLEOTIDE SEQUENCE [LARGE SCALE GENOMIC DNA]</scope>
    <source>
        <strain evidence="6 7">DSM 29781</strain>
    </source>
</reference>
<dbReference type="Proteomes" id="UP000532440">
    <property type="component" value="Unassembled WGS sequence"/>
</dbReference>
<comment type="subcellular location">
    <subcellularLocation>
        <location evidence="5">Cell membrane</location>
        <topology evidence="5">Multi-pass membrane protein</topology>
    </subcellularLocation>
    <subcellularLocation>
        <location evidence="1">Membrane</location>
        <topology evidence="1">Multi-pass membrane protein</topology>
    </subcellularLocation>
</comment>
<gene>
    <name evidence="6" type="ORF">HNQ70_000745</name>
</gene>
<comment type="caution">
    <text evidence="6">The sequence shown here is derived from an EMBL/GenBank/DDBJ whole genome shotgun (WGS) entry which is preliminary data.</text>
</comment>
<dbReference type="RefSeq" id="WP_183964422.1">
    <property type="nucleotide sequence ID" value="NZ_BAABEW010000008.1"/>
</dbReference>
<keyword evidence="4 5" id="KW-0472">Membrane</keyword>
<feature type="transmembrane region" description="Helical" evidence="5">
    <location>
        <begin position="110"/>
        <end position="128"/>
    </location>
</feature>
<name>A0A7W8HFY4_9BURK</name>
<sequence length="280" mass="29249">MSELLEFVLLFALAGTLTGLLMALFGIGGGAFVVPVIDTLFNHLPGLDPVPMKISVMCSLVAIGMGSSWRALELLRFRMVSMYTIGVLAAGSVLPALLGVALLTRLSGDTLRLLFGVLLAAVGLWTAFGRPAPAPGPAPGPVPSWGRAADRSHPLLLLAIGAAAGLASSMFGLGGATLLMPLLTMRARMAAIDAVNVSMVFVAFATLQSLAMLGVSGALSPSRLAAAGVTGEHAILLAVLTLMVVIAQSFFSRRLRGIEDRLRRRMLAVYLMAAALWMLR</sequence>
<evidence type="ECO:0000256" key="4">
    <source>
        <dbReference type="ARBA" id="ARBA00023136"/>
    </source>
</evidence>